<gene>
    <name evidence="1" type="ORF">TBRA_LOCUS165</name>
</gene>
<dbReference type="EMBL" id="CADCXV010000027">
    <property type="protein sequence ID" value="CAB0027935.1"/>
    <property type="molecule type" value="Genomic_DNA"/>
</dbReference>
<dbReference type="Proteomes" id="UP000479190">
    <property type="component" value="Unassembled WGS sequence"/>
</dbReference>
<accession>A0A6H5HRX4</accession>
<evidence type="ECO:0000313" key="1">
    <source>
        <dbReference type="EMBL" id="CAB0027935.1"/>
    </source>
</evidence>
<sequence length="88" mass="10160">MDSYEKLSIRKTRIPRAIATHLKLPNPKSHSKCSLINASITKYSGSKYISPSSVRRNINCILCVPRDQWPPDEQINLLYFKFFADLSF</sequence>
<dbReference type="AlphaFoldDB" id="A0A6H5HRX4"/>
<organism evidence="1 2">
    <name type="scientific">Trichogramma brassicae</name>
    <dbReference type="NCBI Taxonomy" id="86971"/>
    <lineage>
        <taxon>Eukaryota</taxon>
        <taxon>Metazoa</taxon>
        <taxon>Ecdysozoa</taxon>
        <taxon>Arthropoda</taxon>
        <taxon>Hexapoda</taxon>
        <taxon>Insecta</taxon>
        <taxon>Pterygota</taxon>
        <taxon>Neoptera</taxon>
        <taxon>Endopterygota</taxon>
        <taxon>Hymenoptera</taxon>
        <taxon>Apocrita</taxon>
        <taxon>Proctotrupomorpha</taxon>
        <taxon>Chalcidoidea</taxon>
        <taxon>Trichogrammatidae</taxon>
        <taxon>Trichogramma</taxon>
    </lineage>
</organism>
<proteinExistence type="predicted"/>
<keyword evidence="2" id="KW-1185">Reference proteome</keyword>
<name>A0A6H5HRX4_9HYME</name>
<protein>
    <submittedName>
        <fullName evidence="1">Uncharacterized protein</fullName>
    </submittedName>
</protein>
<reference evidence="1 2" key="1">
    <citation type="submission" date="2020-02" db="EMBL/GenBank/DDBJ databases">
        <authorList>
            <person name="Ferguson B K."/>
        </authorList>
    </citation>
    <scope>NUCLEOTIDE SEQUENCE [LARGE SCALE GENOMIC DNA]</scope>
</reference>
<evidence type="ECO:0000313" key="2">
    <source>
        <dbReference type="Proteomes" id="UP000479190"/>
    </source>
</evidence>